<comment type="cofactor">
    <cofactor evidence="1">
        <name>pyridoxal 5'-phosphate</name>
        <dbReference type="ChEBI" id="CHEBI:597326"/>
    </cofactor>
</comment>
<dbReference type="InterPro" id="IPR004838">
    <property type="entry name" value="NHTrfase_class1_PyrdxlP-BS"/>
</dbReference>
<dbReference type="OrthoDB" id="2414662at2759"/>
<dbReference type="SUPFAM" id="SSF53383">
    <property type="entry name" value="PLP-dependent transferases"/>
    <property type="match status" value="1"/>
</dbReference>
<name>A0A830HSA2_9CHLO</name>
<feature type="domain" description="Aminotransferase class I/classII large" evidence="6">
    <location>
        <begin position="37"/>
        <end position="376"/>
    </location>
</feature>
<evidence type="ECO:0000259" key="6">
    <source>
        <dbReference type="Pfam" id="PF00155"/>
    </source>
</evidence>
<keyword evidence="8" id="KW-1185">Reference proteome</keyword>
<organism evidence="7 8">
    <name type="scientific">Pycnococcus provasolii</name>
    <dbReference type="NCBI Taxonomy" id="41880"/>
    <lineage>
        <taxon>Eukaryota</taxon>
        <taxon>Viridiplantae</taxon>
        <taxon>Chlorophyta</taxon>
        <taxon>Pseudoscourfieldiophyceae</taxon>
        <taxon>Pseudoscourfieldiales</taxon>
        <taxon>Pycnococcaceae</taxon>
        <taxon>Pycnococcus</taxon>
    </lineage>
</organism>
<evidence type="ECO:0000256" key="4">
    <source>
        <dbReference type="ARBA" id="ARBA00022679"/>
    </source>
</evidence>
<keyword evidence="4" id="KW-0808">Transferase</keyword>
<keyword evidence="3" id="KW-0032">Aminotransferase</keyword>
<dbReference type="InterPro" id="IPR015422">
    <property type="entry name" value="PyrdxlP-dep_Trfase_small"/>
</dbReference>
<dbReference type="CDD" id="cd00609">
    <property type="entry name" value="AAT_like"/>
    <property type="match status" value="1"/>
</dbReference>
<dbReference type="GO" id="GO:0005737">
    <property type="term" value="C:cytoplasm"/>
    <property type="evidence" value="ECO:0007669"/>
    <property type="project" value="TreeGrafter"/>
</dbReference>
<dbReference type="PANTHER" id="PTHR43807:SF12">
    <property type="entry name" value="AMINOTRANSFERASE, CLASSES I AND II FAMILY PROTEIN, EXPRESSED"/>
    <property type="match status" value="1"/>
</dbReference>
<evidence type="ECO:0000256" key="3">
    <source>
        <dbReference type="ARBA" id="ARBA00022576"/>
    </source>
</evidence>
<comment type="caution">
    <text evidence="7">The sequence shown here is derived from an EMBL/GenBank/DDBJ whole genome shotgun (WGS) entry which is preliminary data.</text>
</comment>
<dbReference type="GO" id="GO:0030170">
    <property type="term" value="F:pyridoxal phosphate binding"/>
    <property type="evidence" value="ECO:0007669"/>
    <property type="project" value="InterPro"/>
</dbReference>
<sequence>MSPPVPPPLLPLSSRSRLFPTSRIQQLSLLATQRSAVNLAEGFPDFPPPALLTALAADALTQDNGLLNQYGEDELLLSGAARLHKLAGGPSYSHENGEVVATVGQTEAMALAMLAVCNEGDAVVLFEPVFETYAPLVSAAGGHVLRAVLSERNGWRVTREVLDKALASAEGRNVCAIVVNCPANPTGRVLRDDEYQAIADVCKQHGMWAVVDGVYEHFVYCERSTTTPHLASLPGMRERTIYTSSASKVLGATGWRVGWAFGPPHVISVLSRMQVKVTDTVPRPFQHAVGRFLTEPGVLESYLEEMRAAYRERRDLVLSTVQRAGFVVHDSAPEGGIFVYAKLPSSLRASITSEDLCTMLIDDVGVSACPGSNFVFSASDADVCDDGVYVRFAFCKGIQTLQMAQRKFDEHGNKLLRSM</sequence>
<dbReference type="GO" id="GO:0016212">
    <property type="term" value="F:kynurenine-oxoglutarate transaminase activity"/>
    <property type="evidence" value="ECO:0007669"/>
    <property type="project" value="TreeGrafter"/>
</dbReference>
<dbReference type="InterPro" id="IPR015421">
    <property type="entry name" value="PyrdxlP-dep_Trfase_major"/>
</dbReference>
<comment type="similarity">
    <text evidence="2">Belongs to the class-I pyridoxal-phosphate-dependent aminotransferase family.</text>
</comment>
<dbReference type="AlphaFoldDB" id="A0A830HSA2"/>
<dbReference type="Proteomes" id="UP000660262">
    <property type="component" value="Unassembled WGS sequence"/>
</dbReference>
<evidence type="ECO:0000313" key="7">
    <source>
        <dbReference type="EMBL" id="GHP10356.1"/>
    </source>
</evidence>
<dbReference type="EMBL" id="BNJQ01000029">
    <property type="protein sequence ID" value="GHP10356.1"/>
    <property type="molecule type" value="Genomic_DNA"/>
</dbReference>
<evidence type="ECO:0000256" key="2">
    <source>
        <dbReference type="ARBA" id="ARBA00007441"/>
    </source>
</evidence>
<accession>A0A830HSA2</accession>
<keyword evidence="5" id="KW-0663">Pyridoxal phosphate</keyword>
<gene>
    <name evidence="7" type="ORF">PPROV_000908700</name>
</gene>
<dbReference type="InterPro" id="IPR051326">
    <property type="entry name" value="Kynurenine-oxoglutarate_AT"/>
</dbReference>
<dbReference type="Pfam" id="PF00155">
    <property type="entry name" value="Aminotran_1_2"/>
    <property type="match status" value="1"/>
</dbReference>
<evidence type="ECO:0000313" key="8">
    <source>
        <dbReference type="Proteomes" id="UP000660262"/>
    </source>
</evidence>
<dbReference type="Gene3D" id="3.90.1150.10">
    <property type="entry name" value="Aspartate Aminotransferase, domain 1"/>
    <property type="match status" value="1"/>
</dbReference>
<dbReference type="InterPro" id="IPR015424">
    <property type="entry name" value="PyrdxlP-dep_Trfase"/>
</dbReference>
<proteinExistence type="inferred from homology"/>
<dbReference type="Gene3D" id="3.40.640.10">
    <property type="entry name" value="Type I PLP-dependent aspartate aminotransferase-like (Major domain)"/>
    <property type="match status" value="1"/>
</dbReference>
<reference evidence="7" key="1">
    <citation type="submission" date="2020-10" db="EMBL/GenBank/DDBJ databases">
        <title>Unveiling of a novel bifunctional photoreceptor, Dualchrome1, isolated from a cosmopolitan green alga.</title>
        <authorList>
            <person name="Suzuki S."/>
            <person name="Kawachi M."/>
        </authorList>
    </citation>
    <scope>NUCLEOTIDE SEQUENCE</scope>
    <source>
        <strain evidence="7">NIES 2893</strain>
    </source>
</reference>
<dbReference type="PANTHER" id="PTHR43807">
    <property type="entry name" value="FI04487P"/>
    <property type="match status" value="1"/>
</dbReference>
<dbReference type="InterPro" id="IPR004839">
    <property type="entry name" value="Aminotransferase_I/II_large"/>
</dbReference>
<dbReference type="PROSITE" id="PS00105">
    <property type="entry name" value="AA_TRANSFER_CLASS_1"/>
    <property type="match status" value="1"/>
</dbReference>
<evidence type="ECO:0000256" key="1">
    <source>
        <dbReference type="ARBA" id="ARBA00001933"/>
    </source>
</evidence>
<evidence type="ECO:0000256" key="5">
    <source>
        <dbReference type="ARBA" id="ARBA00022898"/>
    </source>
</evidence>
<protein>
    <recommendedName>
        <fullName evidence="6">Aminotransferase class I/classII large domain-containing protein</fullName>
    </recommendedName>
</protein>